<keyword evidence="1" id="KW-0175">Coiled coil</keyword>
<keyword evidence="4" id="KW-1185">Reference proteome</keyword>
<comment type="caution">
    <text evidence="3">The sequence shown here is derived from an EMBL/GenBank/DDBJ whole genome shotgun (WGS) entry which is preliminary data.</text>
</comment>
<name>A0A392R1E1_9FABA</name>
<sequence>MNQLGKRLGGVSELYTKWVITRATTLGIHYPLQRPLSSIIPAPSSLSSSFETKEEFKEQLLKLTRERDDWQTRCKIAELENETLKGEIEMKDHQLLSQRRLIDEKNLLLQQKDALLMGDTKRRKRNMDMFSGPLSDSKDLSASDV</sequence>
<proteinExistence type="predicted"/>
<dbReference type="PANTHER" id="PTHR48154">
    <property type="entry name" value="PROTEIN, PUTATIVE-RELATED"/>
    <property type="match status" value="1"/>
</dbReference>
<dbReference type="AlphaFoldDB" id="A0A392R1E1"/>
<accession>A0A392R1E1</accession>
<reference evidence="3 4" key="1">
    <citation type="journal article" date="2018" name="Front. Plant Sci.">
        <title>Red Clover (Trifolium pratense) and Zigzag Clover (T. medium) - A Picture of Genomic Similarities and Differences.</title>
        <authorList>
            <person name="Dluhosova J."/>
            <person name="Istvanek J."/>
            <person name="Nedelnik J."/>
            <person name="Repkova J."/>
        </authorList>
    </citation>
    <scope>NUCLEOTIDE SEQUENCE [LARGE SCALE GENOMIC DNA]</scope>
    <source>
        <strain evidence="4">cv. 10/8</strain>
        <tissue evidence="3">Leaf</tissue>
    </source>
</reference>
<evidence type="ECO:0000313" key="3">
    <source>
        <dbReference type="EMBL" id="MCI29650.1"/>
    </source>
</evidence>
<organism evidence="3 4">
    <name type="scientific">Trifolium medium</name>
    <dbReference type="NCBI Taxonomy" id="97028"/>
    <lineage>
        <taxon>Eukaryota</taxon>
        <taxon>Viridiplantae</taxon>
        <taxon>Streptophyta</taxon>
        <taxon>Embryophyta</taxon>
        <taxon>Tracheophyta</taxon>
        <taxon>Spermatophyta</taxon>
        <taxon>Magnoliopsida</taxon>
        <taxon>eudicotyledons</taxon>
        <taxon>Gunneridae</taxon>
        <taxon>Pentapetalae</taxon>
        <taxon>rosids</taxon>
        <taxon>fabids</taxon>
        <taxon>Fabales</taxon>
        <taxon>Fabaceae</taxon>
        <taxon>Papilionoideae</taxon>
        <taxon>50 kb inversion clade</taxon>
        <taxon>NPAAA clade</taxon>
        <taxon>Hologalegina</taxon>
        <taxon>IRL clade</taxon>
        <taxon>Trifolieae</taxon>
        <taxon>Trifolium</taxon>
    </lineage>
</organism>
<evidence type="ECO:0000256" key="2">
    <source>
        <dbReference type="SAM" id="MobiDB-lite"/>
    </source>
</evidence>
<protein>
    <submittedName>
        <fullName evidence="3">Uncharacterized protein</fullName>
    </submittedName>
</protein>
<evidence type="ECO:0000256" key="1">
    <source>
        <dbReference type="SAM" id="Coils"/>
    </source>
</evidence>
<feature type="coiled-coil region" evidence="1">
    <location>
        <begin position="53"/>
        <end position="87"/>
    </location>
</feature>
<feature type="compositionally biased region" description="Basic and acidic residues" evidence="2">
    <location>
        <begin position="136"/>
        <end position="145"/>
    </location>
</feature>
<evidence type="ECO:0000313" key="4">
    <source>
        <dbReference type="Proteomes" id="UP000265520"/>
    </source>
</evidence>
<feature type="region of interest" description="Disordered" evidence="2">
    <location>
        <begin position="126"/>
        <end position="145"/>
    </location>
</feature>
<dbReference type="EMBL" id="LXQA010173985">
    <property type="protein sequence ID" value="MCI29650.1"/>
    <property type="molecule type" value="Genomic_DNA"/>
</dbReference>
<dbReference type="PANTHER" id="PTHR48154:SF1">
    <property type="entry name" value="PROTEIN, PUTATIVE-RELATED"/>
    <property type="match status" value="1"/>
</dbReference>
<dbReference type="Proteomes" id="UP000265520">
    <property type="component" value="Unassembled WGS sequence"/>
</dbReference>